<name>A0AA95G1T4_KLUIN</name>
<organism evidence="1 2">
    <name type="scientific">Kluyvera intermedia</name>
    <name type="common">Enterobacter intermedius</name>
    <dbReference type="NCBI Taxonomy" id="61648"/>
    <lineage>
        <taxon>Bacteria</taxon>
        <taxon>Pseudomonadati</taxon>
        <taxon>Pseudomonadota</taxon>
        <taxon>Gammaproteobacteria</taxon>
        <taxon>Enterobacterales</taxon>
        <taxon>Enterobacteriaceae</taxon>
        <taxon>Kluyvera</taxon>
    </lineage>
</organism>
<sequence>MNYAIVSNGIVENVIVCISDKEAKKLFPEYIVIKIGDVNAGIGWAYNGKEFIPPEIEISDDERARENLALADSEYSRATGMITALQEKIEDADYADGETESSVLDDKKAWTEYRKELRAYIKTGDGSVNLPKLIQ</sequence>
<dbReference type="RefSeq" id="WP_280558501.1">
    <property type="nucleotide sequence ID" value="NZ_CP123488.1"/>
</dbReference>
<protein>
    <recommendedName>
        <fullName evidence="3">Tail fiber assembly protein</fullName>
    </recommendedName>
</protein>
<evidence type="ECO:0000313" key="1">
    <source>
        <dbReference type="EMBL" id="WGL57915.1"/>
    </source>
</evidence>
<evidence type="ECO:0000313" key="2">
    <source>
        <dbReference type="Proteomes" id="UP001177527"/>
    </source>
</evidence>
<reference evidence="1" key="1">
    <citation type="submission" date="2023-04" db="EMBL/GenBank/DDBJ databases">
        <title>APH(3)-Id, a novel chromosomal aminoglycoside phosphotransferase, identified from an environmental isolate of Kluyvera intermedia DW18.</title>
        <authorList>
            <person name="Sha Y."/>
        </authorList>
    </citation>
    <scope>NUCLEOTIDE SEQUENCE</scope>
    <source>
        <strain evidence="1">DW18</strain>
    </source>
</reference>
<gene>
    <name evidence="1" type="ORF">QBD33_09245</name>
</gene>
<dbReference type="Proteomes" id="UP001177527">
    <property type="component" value="Chromosome"/>
</dbReference>
<evidence type="ECO:0008006" key="3">
    <source>
        <dbReference type="Google" id="ProtNLM"/>
    </source>
</evidence>
<dbReference type="EMBL" id="CP123488">
    <property type="protein sequence ID" value="WGL57915.1"/>
    <property type="molecule type" value="Genomic_DNA"/>
</dbReference>
<accession>A0AA95G1T4</accession>
<dbReference type="AlphaFoldDB" id="A0AA95G1T4"/>
<proteinExistence type="predicted"/>